<protein>
    <submittedName>
        <fullName evidence="1">Uncharacterized protein</fullName>
    </submittedName>
</protein>
<keyword evidence="2" id="KW-1185">Reference proteome</keyword>
<dbReference type="Proteomes" id="UP001176941">
    <property type="component" value="Chromosome 10"/>
</dbReference>
<reference evidence="1" key="1">
    <citation type="submission" date="2023-04" db="EMBL/GenBank/DDBJ databases">
        <authorList>
            <consortium name="ELIXIR-Norway"/>
        </authorList>
    </citation>
    <scope>NUCLEOTIDE SEQUENCE [LARGE SCALE GENOMIC DNA]</scope>
</reference>
<gene>
    <name evidence="1" type="ORF">MRATA1EN1_LOCUS2420</name>
</gene>
<evidence type="ECO:0000313" key="1">
    <source>
        <dbReference type="EMBL" id="CAI9153458.1"/>
    </source>
</evidence>
<accession>A0ABN8XVP6</accession>
<proteinExistence type="predicted"/>
<evidence type="ECO:0000313" key="2">
    <source>
        <dbReference type="Proteomes" id="UP001176941"/>
    </source>
</evidence>
<organism evidence="1 2">
    <name type="scientific">Rangifer tarandus platyrhynchus</name>
    <name type="common">Svalbard reindeer</name>
    <dbReference type="NCBI Taxonomy" id="3082113"/>
    <lineage>
        <taxon>Eukaryota</taxon>
        <taxon>Metazoa</taxon>
        <taxon>Chordata</taxon>
        <taxon>Craniata</taxon>
        <taxon>Vertebrata</taxon>
        <taxon>Euteleostomi</taxon>
        <taxon>Mammalia</taxon>
        <taxon>Eutheria</taxon>
        <taxon>Laurasiatheria</taxon>
        <taxon>Artiodactyla</taxon>
        <taxon>Ruminantia</taxon>
        <taxon>Pecora</taxon>
        <taxon>Cervidae</taxon>
        <taxon>Odocoileinae</taxon>
        <taxon>Rangifer</taxon>
    </lineage>
</organism>
<sequence>MQMAAGLSQEVGCRLSPLRLAPVYHPRCGPCEVTDVPGKAAACLGGAFSLFRPALLGYRKAGCKRWKQAVHFCGRHGRRLRSSVTRAFLTSSSTLAHIPAPSSW</sequence>
<dbReference type="EMBL" id="OX459946">
    <property type="protein sequence ID" value="CAI9153458.1"/>
    <property type="molecule type" value="Genomic_DNA"/>
</dbReference>
<name>A0ABN8XVP6_RANTA</name>